<dbReference type="Proteomes" id="UP000466396">
    <property type="component" value="Chromosome"/>
</dbReference>
<sequence length="335" mass="34606">MNAIAERAGAPLRVAVHGRRGVGRGTVARALARAGIGSGIQMVSPATAADLDVHVIAEVVKPEDRAAIGAARSSVLVVLNKADLTGCLSRDAGPVPTGGPIAAARTRCGHFSALVGVPVEPMIGLLAVAALDGLDDASWAALRALAAHPDGIASLEDSYDGFVTADLPVPAEVRMRVLAGLDLFGTALGIAAFRQHRTPEQVRALLRRVSGVDAVVDRVHAIGAEARYRRALDAVAELEALAVTDQSQSERIGEFLSHDDTVVARMAAALDVARAAGLDPEVAACDDPAAHLSRAARWQRYSRGPVSELHRACGADIARGSLRLWSRAVGGGGPG</sequence>
<dbReference type="AlphaFoldDB" id="A0A7I7NT53"/>
<evidence type="ECO:0000313" key="2">
    <source>
        <dbReference type="Proteomes" id="UP000466396"/>
    </source>
</evidence>
<keyword evidence="2" id="KW-1185">Reference proteome</keyword>
<dbReference type="EMBL" id="AP022581">
    <property type="protein sequence ID" value="BBX98707.1"/>
    <property type="molecule type" value="Genomic_DNA"/>
</dbReference>
<evidence type="ECO:0000313" key="1">
    <source>
        <dbReference type="EMBL" id="BBX98707.1"/>
    </source>
</evidence>
<accession>A0A7I7NT53</accession>
<protein>
    <submittedName>
        <fullName evidence="1">Uncharacterized protein</fullName>
    </submittedName>
</protein>
<name>A0A7I7NT53_9MYCO</name>
<reference evidence="1 2" key="1">
    <citation type="journal article" date="2019" name="Emerg. Microbes Infect.">
        <title>Comprehensive subspecies identification of 175 nontuberculous mycobacteria species based on 7547 genomic profiles.</title>
        <authorList>
            <person name="Matsumoto Y."/>
            <person name="Kinjo T."/>
            <person name="Motooka D."/>
            <person name="Nabeya D."/>
            <person name="Jung N."/>
            <person name="Uechi K."/>
            <person name="Horii T."/>
            <person name="Iida T."/>
            <person name="Fujita J."/>
            <person name="Nakamura S."/>
        </authorList>
    </citation>
    <scope>NUCLEOTIDE SEQUENCE [LARGE SCALE GENOMIC DNA]</scope>
    <source>
        <strain evidence="1 2">JCM 15657</strain>
    </source>
</reference>
<gene>
    <name evidence="1" type="ORF">MLAC_40010</name>
</gene>
<dbReference type="KEGG" id="mlj:MLAC_40010"/>
<organism evidence="1 2">
    <name type="scientific">Mycobacterium lacus</name>
    <dbReference type="NCBI Taxonomy" id="169765"/>
    <lineage>
        <taxon>Bacteria</taxon>
        <taxon>Bacillati</taxon>
        <taxon>Actinomycetota</taxon>
        <taxon>Actinomycetes</taxon>
        <taxon>Mycobacteriales</taxon>
        <taxon>Mycobacteriaceae</taxon>
        <taxon>Mycobacterium</taxon>
    </lineage>
</organism>
<proteinExistence type="predicted"/>